<dbReference type="Proteomes" id="UP000270094">
    <property type="component" value="Unassembled WGS sequence"/>
</dbReference>
<dbReference type="AlphaFoldDB" id="A0A3P7J619"/>
<accession>A0A3P7J619</accession>
<evidence type="ECO:0000313" key="1">
    <source>
        <dbReference type="EMBL" id="VDM71797.1"/>
    </source>
</evidence>
<evidence type="ECO:0000313" key="2">
    <source>
        <dbReference type="Proteomes" id="UP000270094"/>
    </source>
</evidence>
<proteinExistence type="predicted"/>
<keyword evidence="2" id="KW-1185">Reference proteome</keyword>
<name>A0A3P7J619_STRVU</name>
<sequence length="108" mass="12254">MNTCTLMRAFHEKTIHFRNKSHSTRSDGLPPLRGAGVTLGVELRSTADLSPSRVSEAEKEFDVFWFCGYPAKSKPCQKYHRLADSVARFLPDSHKISDCLWRTLGRPC</sequence>
<dbReference type="EMBL" id="UYYB01022139">
    <property type="protein sequence ID" value="VDM71797.1"/>
    <property type="molecule type" value="Genomic_DNA"/>
</dbReference>
<gene>
    <name evidence="1" type="ORF">SVUK_LOCUS6795</name>
</gene>
<protein>
    <submittedName>
        <fullName evidence="1">Uncharacterized protein</fullName>
    </submittedName>
</protein>
<organism evidence="1 2">
    <name type="scientific">Strongylus vulgaris</name>
    <name type="common">Blood worm</name>
    <dbReference type="NCBI Taxonomy" id="40348"/>
    <lineage>
        <taxon>Eukaryota</taxon>
        <taxon>Metazoa</taxon>
        <taxon>Ecdysozoa</taxon>
        <taxon>Nematoda</taxon>
        <taxon>Chromadorea</taxon>
        <taxon>Rhabditida</taxon>
        <taxon>Rhabditina</taxon>
        <taxon>Rhabditomorpha</taxon>
        <taxon>Strongyloidea</taxon>
        <taxon>Strongylidae</taxon>
        <taxon>Strongylus</taxon>
    </lineage>
</organism>
<reference evidence="1 2" key="1">
    <citation type="submission" date="2018-11" db="EMBL/GenBank/DDBJ databases">
        <authorList>
            <consortium name="Pathogen Informatics"/>
        </authorList>
    </citation>
    <scope>NUCLEOTIDE SEQUENCE [LARGE SCALE GENOMIC DNA]</scope>
</reference>